<accession>A0A3S5A3W4</accession>
<evidence type="ECO:0000313" key="2">
    <source>
        <dbReference type="EMBL" id="VEJ21372.1"/>
    </source>
</evidence>
<protein>
    <submittedName>
        <fullName evidence="2">Uncharacterized protein</fullName>
    </submittedName>
</protein>
<feature type="transmembrane region" description="Helical" evidence="1">
    <location>
        <begin position="20"/>
        <end position="38"/>
    </location>
</feature>
<proteinExistence type="predicted"/>
<dbReference type="AlphaFoldDB" id="A0A3S5A3W4"/>
<keyword evidence="1" id="KW-0812">Transmembrane</keyword>
<evidence type="ECO:0000256" key="1">
    <source>
        <dbReference type="SAM" id="Phobius"/>
    </source>
</evidence>
<keyword evidence="1" id="KW-1133">Transmembrane helix</keyword>
<dbReference type="RefSeq" id="WP_269471264.1">
    <property type="nucleotide sequence ID" value="NZ_LR134516.1"/>
</dbReference>
<dbReference type="KEGG" id="nani:NCTC12227_01103"/>
<dbReference type="Proteomes" id="UP000268229">
    <property type="component" value="Chromosome"/>
</dbReference>
<dbReference type="EMBL" id="LR134516">
    <property type="protein sequence ID" value="VEJ21372.1"/>
    <property type="molecule type" value="Genomic_DNA"/>
</dbReference>
<keyword evidence="1" id="KW-0472">Membrane</keyword>
<gene>
    <name evidence="2" type="ORF">NCTC12227_01103</name>
</gene>
<keyword evidence="3" id="KW-1185">Reference proteome</keyword>
<organism evidence="2 3">
    <name type="scientific">Neisseria animaloris</name>
    <dbReference type="NCBI Taxonomy" id="326522"/>
    <lineage>
        <taxon>Bacteria</taxon>
        <taxon>Pseudomonadati</taxon>
        <taxon>Pseudomonadota</taxon>
        <taxon>Betaproteobacteria</taxon>
        <taxon>Neisseriales</taxon>
        <taxon>Neisseriaceae</taxon>
        <taxon>Neisseria</taxon>
    </lineage>
</organism>
<name>A0A3S5A3W4_9NEIS</name>
<sequence length="42" mass="5195">MQKELLYWNQSIQENIFETSMMLLTLLFLFYVIKLAFFEKDD</sequence>
<reference evidence="2 3" key="1">
    <citation type="submission" date="2018-12" db="EMBL/GenBank/DDBJ databases">
        <authorList>
            <consortium name="Pathogen Informatics"/>
        </authorList>
    </citation>
    <scope>NUCLEOTIDE SEQUENCE [LARGE SCALE GENOMIC DNA]</scope>
    <source>
        <strain evidence="2 3">NCTC12227</strain>
    </source>
</reference>
<evidence type="ECO:0000313" key="3">
    <source>
        <dbReference type="Proteomes" id="UP000268229"/>
    </source>
</evidence>